<dbReference type="RefSeq" id="WP_007417150.1">
    <property type="nucleotide sequence ID" value="NZ_ABOX02000037.1"/>
</dbReference>
<evidence type="ECO:0000256" key="3">
    <source>
        <dbReference type="ARBA" id="ARBA00022692"/>
    </source>
</evidence>
<feature type="transmembrane region" description="Helical" evidence="8">
    <location>
        <begin position="162"/>
        <end position="179"/>
    </location>
</feature>
<dbReference type="PANTHER" id="PTHR22936">
    <property type="entry name" value="RHOMBOID-RELATED"/>
    <property type="match status" value="1"/>
</dbReference>
<protein>
    <submittedName>
        <fullName evidence="10">Rhomboid family protein</fullName>
    </submittedName>
</protein>
<comment type="caution">
    <text evidence="10">The sequence shown here is derived from an EMBL/GenBank/DDBJ whole genome shotgun (WGS) entry which is preliminary data.</text>
</comment>
<sequence>KILRQYKLENRNWPPWQQTLPWPEVRFDWFSVIWAVILILFYRISSSNDVLRNAGWLDAQAVAKGQWWRLFTAMELHANLAHLAGNLSIGILLLGLTMGRYGTGVGLLAAYLAGIGGNLASFLMYSKPFHGLGASGMVMGALGLLAAQAFTWAKISHRPKRFLIAGLAAGVLLFALFGMTPGTDMVAHFGGFVAGLLIGASLTFFRPNAAQNTTANVISGVLLGLTLGLTWTLALLRAKLIP</sequence>
<gene>
    <name evidence="10" type="ORF">Cflav_PD1930</name>
</gene>
<dbReference type="Pfam" id="PF01694">
    <property type="entry name" value="Rhomboid"/>
    <property type="match status" value="1"/>
</dbReference>
<organism evidence="10 11">
    <name type="scientific">Pedosphaera parvula (strain Ellin514)</name>
    <dbReference type="NCBI Taxonomy" id="320771"/>
    <lineage>
        <taxon>Bacteria</taxon>
        <taxon>Pseudomonadati</taxon>
        <taxon>Verrucomicrobiota</taxon>
        <taxon>Pedosphaerae</taxon>
        <taxon>Pedosphaerales</taxon>
        <taxon>Pedosphaeraceae</taxon>
        <taxon>Pedosphaera</taxon>
    </lineage>
</organism>
<reference evidence="10 11" key="1">
    <citation type="journal article" date="2011" name="J. Bacteriol.">
        <title>Genome sequence of 'Pedosphaera parvula' Ellin514, an aerobic Verrucomicrobial isolate from pasture soil.</title>
        <authorList>
            <person name="Kant R."/>
            <person name="van Passel M.W."/>
            <person name="Sangwan P."/>
            <person name="Palva A."/>
            <person name="Lucas S."/>
            <person name="Copeland A."/>
            <person name="Lapidus A."/>
            <person name="Glavina Del Rio T."/>
            <person name="Dalin E."/>
            <person name="Tice H."/>
            <person name="Bruce D."/>
            <person name="Goodwin L."/>
            <person name="Pitluck S."/>
            <person name="Chertkov O."/>
            <person name="Larimer F.W."/>
            <person name="Land M.L."/>
            <person name="Hauser L."/>
            <person name="Brettin T.S."/>
            <person name="Detter J.C."/>
            <person name="Han S."/>
            <person name="de Vos W.M."/>
            <person name="Janssen P.H."/>
            <person name="Smidt H."/>
        </authorList>
    </citation>
    <scope>NUCLEOTIDE SEQUENCE [LARGE SCALE GENOMIC DNA]</scope>
    <source>
        <strain evidence="10 11">Ellin514</strain>
    </source>
</reference>
<feature type="domain" description="Peptidase S54 rhomboid" evidence="9">
    <location>
        <begin position="64"/>
        <end position="201"/>
    </location>
</feature>
<evidence type="ECO:0000256" key="5">
    <source>
        <dbReference type="ARBA" id="ARBA00022825"/>
    </source>
</evidence>
<dbReference type="InterPro" id="IPR035952">
    <property type="entry name" value="Rhomboid-like_sf"/>
</dbReference>
<dbReference type="GO" id="GO:0004252">
    <property type="term" value="F:serine-type endopeptidase activity"/>
    <property type="evidence" value="ECO:0007669"/>
    <property type="project" value="InterPro"/>
</dbReference>
<evidence type="ECO:0000313" key="10">
    <source>
        <dbReference type="EMBL" id="EEF58757.1"/>
    </source>
</evidence>
<keyword evidence="7 8" id="KW-0472">Membrane</keyword>
<feature type="transmembrane region" description="Helical" evidence="8">
    <location>
        <begin position="80"/>
        <end position="98"/>
    </location>
</feature>
<feature type="transmembrane region" description="Helical" evidence="8">
    <location>
        <begin position="105"/>
        <end position="125"/>
    </location>
</feature>
<feature type="transmembrane region" description="Helical" evidence="8">
    <location>
        <begin position="27"/>
        <end position="44"/>
    </location>
</feature>
<feature type="transmembrane region" description="Helical" evidence="8">
    <location>
        <begin position="131"/>
        <end position="150"/>
    </location>
</feature>
<keyword evidence="11" id="KW-1185">Reference proteome</keyword>
<dbReference type="Gene3D" id="1.20.1540.10">
    <property type="entry name" value="Rhomboid-like"/>
    <property type="match status" value="1"/>
</dbReference>
<dbReference type="InterPro" id="IPR022764">
    <property type="entry name" value="Peptidase_S54_rhomboid_dom"/>
</dbReference>
<dbReference type="InterPro" id="IPR002610">
    <property type="entry name" value="Peptidase_S54_rhomboid-like"/>
</dbReference>
<comment type="subcellular location">
    <subcellularLocation>
        <location evidence="1">Membrane</location>
        <topology evidence="1">Multi-pass membrane protein</topology>
    </subcellularLocation>
</comment>
<feature type="transmembrane region" description="Helical" evidence="8">
    <location>
        <begin position="217"/>
        <end position="236"/>
    </location>
</feature>
<dbReference type="GO" id="GO:0006508">
    <property type="term" value="P:proteolysis"/>
    <property type="evidence" value="ECO:0007669"/>
    <property type="project" value="UniProtKB-KW"/>
</dbReference>
<evidence type="ECO:0000256" key="2">
    <source>
        <dbReference type="ARBA" id="ARBA00022670"/>
    </source>
</evidence>
<evidence type="ECO:0000259" key="9">
    <source>
        <dbReference type="Pfam" id="PF01694"/>
    </source>
</evidence>
<name>B9XMW1_PEDPL</name>
<evidence type="ECO:0000256" key="6">
    <source>
        <dbReference type="ARBA" id="ARBA00022989"/>
    </source>
</evidence>
<keyword evidence="5" id="KW-0720">Serine protease</keyword>
<dbReference type="GO" id="GO:0016020">
    <property type="term" value="C:membrane"/>
    <property type="evidence" value="ECO:0007669"/>
    <property type="project" value="UniProtKB-SubCell"/>
</dbReference>
<dbReference type="AlphaFoldDB" id="B9XMW1"/>
<dbReference type="STRING" id="320771.Cflav_PD1930"/>
<keyword evidence="3 8" id="KW-0812">Transmembrane</keyword>
<evidence type="ECO:0000313" key="11">
    <source>
        <dbReference type="Proteomes" id="UP000003688"/>
    </source>
</evidence>
<keyword evidence="2" id="KW-0645">Protease</keyword>
<evidence type="ECO:0000256" key="4">
    <source>
        <dbReference type="ARBA" id="ARBA00022801"/>
    </source>
</evidence>
<feature type="transmembrane region" description="Helical" evidence="8">
    <location>
        <begin position="185"/>
        <end position="205"/>
    </location>
</feature>
<evidence type="ECO:0000256" key="7">
    <source>
        <dbReference type="ARBA" id="ARBA00023136"/>
    </source>
</evidence>
<dbReference type="EMBL" id="ABOX02000037">
    <property type="protein sequence ID" value="EEF58757.1"/>
    <property type="molecule type" value="Genomic_DNA"/>
</dbReference>
<accession>B9XMW1</accession>
<keyword evidence="4" id="KW-0378">Hydrolase</keyword>
<dbReference type="Proteomes" id="UP000003688">
    <property type="component" value="Unassembled WGS sequence"/>
</dbReference>
<dbReference type="PANTHER" id="PTHR22936:SF69">
    <property type="entry name" value="RHOMBOID-LIKE PROTEIN"/>
    <property type="match status" value="1"/>
</dbReference>
<keyword evidence="6 8" id="KW-1133">Transmembrane helix</keyword>
<proteinExistence type="predicted"/>
<evidence type="ECO:0000256" key="8">
    <source>
        <dbReference type="SAM" id="Phobius"/>
    </source>
</evidence>
<evidence type="ECO:0000256" key="1">
    <source>
        <dbReference type="ARBA" id="ARBA00004141"/>
    </source>
</evidence>
<feature type="non-terminal residue" evidence="10">
    <location>
        <position position="1"/>
    </location>
</feature>
<dbReference type="SUPFAM" id="SSF144091">
    <property type="entry name" value="Rhomboid-like"/>
    <property type="match status" value="1"/>
</dbReference>